<dbReference type="EMBL" id="AP018929">
    <property type="protein sequence ID" value="BBG23922.1"/>
    <property type="molecule type" value="Genomic_DNA"/>
</dbReference>
<name>A0A510DUM6_9CREN</name>
<accession>A0A510DUM6</accession>
<reference evidence="1 3" key="2">
    <citation type="journal article" date="2020" name="Int. J. Syst. Evol. Microbiol.">
        <title>Sulfuracidifex tepidarius gen. nov., sp. nov. and transfer of Sulfolobus metallicus Huber and Stetter 1992 to the genus Sulfuracidifex as Sulfuracidifex metallicus comb. nov.</title>
        <authorList>
            <person name="Itoh T."/>
            <person name="Miura T."/>
            <person name="Sakai H.D."/>
            <person name="Kato S."/>
            <person name="Ohkuma M."/>
            <person name="Takashina T."/>
        </authorList>
    </citation>
    <scope>NUCLEOTIDE SEQUENCE [LARGE SCALE GENOMIC DNA]</scope>
    <source>
        <strain evidence="1 3">IC-006</strain>
        <strain evidence="2">IC-007</strain>
    </source>
</reference>
<dbReference type="EMBL" id="AP018930">
    <property type="protein sequence ID" value="BBG26677.1"/>
    <property type="molecule type" value="Genomic_DNA"/>
</dbReference>
<dbReference type="KEGG" id="step:IC006_1220"/>
<dbReference type="Proteomes" id="UP000325030">
    <property type="component" value="Chromosome"/>
</dbReference>
<dbReference type="OrthoDB" id="35902at2157"/>
<evidence type="ECO:0000313" key="3">
    <source>
        <dbReference type="Proteomes" id="UP000322983"/>
    </source>
</evidence>
<organism evidence="1 3">
    <name type="scientific">Sulfuracidifex tepidarius</name>
    <dbReference type="NCBI Taxonomy" id="1294262"/>
    <lineage>
        <taxon>Archaea</taxon>
        <taxon>Thermoproteota</taxon>
        <taxon>Thermoprotei</taxon>
        <taxon>Sulfolobales</taxon>
        <taxon>Sulfolobaceae</taxon>
        <taxon>Sulfuracidifex</taxon>
    </lineage>
</organism>
<reference evidence="4" key="1">
    <citation type="submission" date="2018-09" db="EMBL/GenBank/DDBJ databases">
        <title>Complete Genome Sequencing of Sulfolobus sp. JCM 16834.</title>
        <authorList>
            <person name="Kato S."/>
            <person name="Itoh T."/>
            <person name="Ohkuma M."/>
        </authorList>
    </citation>
    <scope>NUCLEOTIDE SEQUENCE [LARGE SCALE GENOMIC DNA]</scope>
    <source>
        <strain evidence="4">IC-007</strain>
    </source>
</reference>
<dbReference type="SUPFAM" id="SSF56112">
    <property type="entry name" value="Protein kinase-like (PK-like)"/>
    <property type="match status" value="1"/>
</dbReference>
<protein>
    <recommendedName>
        <fullName evidence="5">Serine/threonine protein kinase</fullName>
    </recommendedName>
</protein>
<evidence type="ECO:0000313" key="4">
    <source>
        <dbReference type="Proteomes" id="UP000325030"/>
    </source>
</evidence>
<dbReference type="InterPro" id="IPR011009">
    <property type="entry name" value="Kinase-like_dom_sf"/>
</dbReference>
<dbReference type="RefSeq" id="WP_054845593.1">
    <property type="nucleotide sequence ID" value="NZ_AP018929.1"/>
</dbReference>
<evidence type="ECO:0008006" key="5">
    <source>
        <dbReference type="Google" id="ProtNLM"/>
    </source>
</evidence>
<gene>
    <name evidence="1" type="ORF">IC006_1220</name>
    <name evidence="2" type="ORF">IC007_1195</name>
</gene>
<evidence type="ECO:0000313" key="2">
    <source>
        <dbReference type="EMBL" id="BBG26677.1"/>
    </source>
</evidence>
<dbReference type="Proteomes" id="UP000322983">
    <property type="component" value="Chromosome"/>
</dbReference>
<accession>A0A510E2I4</accession>
<evidence type="ECO:0000313" key="1">
    <source>
        <dbReference type="EMBL" id="BBG23922.1"/>
    </source>
</evidence>
<sequence length="223" mass="26087">MKSIKIAPSLYTQSRIEYRDGRKIVSKCYSSVFGIKWFLISRMFYTFPYASQPLERMGREIEFFTFRWKDIGVPKIIDMDYDRVCLFREFIDGKEVDKDRKSFELIGNALRKIHEAGFVMGDTKLSNFMIKEDKVFVIDAEQAIRSSSKDYIAWDILVFFLFSSFAFVNEVKDYRDCIRSFVTGYGIDGEIAMKITDIKNVPLLALFSPLHLIEIKKISAEFL</sequence>
<proteinExistence type="predicted"/>
<dbReference type="Gene3D" id="1.10.510.10">
    <property type="entry name" value="Transferase(Phosphotransferase) domain 1"/>
    <property type="match status" value="1"/>
</dbReference>
<dbReference type="GeneID" id="41717540"/>
<dbReference type="STRING" id="1294262.GCA_001316085_01178"/>
<dbReference type="AlphaFoldDB" id="A0A510DUM6"/>
<keyword evidence="3" id="KW-1185">Reference proteome</keyword>